<dbReference type="AlphaFoldDB" id="A0A3E2GS00"/>
<dbReference type="InterPro" id="IPR027417">
    <property type="entry name" value="P-loop_NTPase"/>
</dbReference>
<feature type="non-terminal residue" evidence="1">
    <location>
        <position position="1"/>
    </location>
</feature>
<feature type="non-terminal residue" evidence="1">
    <location>
        <position position="238"/>
    </location>
</feature>
<evidence type="ECO:0000313" key="2">
    <source>
        <dbReference type="Proteomes" id="UP000258309"/>
    </source>
</evidence>
<gene>
    <name evidence="1" type="ORF">B7463_g12402</name>
</gene>
<dbReference type="InterPro" id="IPR040632">
    <property type="entry name" value="Sulfotransfer_4"/>
</dbReference>
<organism evidence="1 2">
    <name type="scientific">Scytalidium lignicola</name>
    <name type="common">Hyphomycete</name>
    <dbReference type="NCBI Taxonomy" id="5539"/>
    <lineage>
        <taxon>Eukaryota</taxon>
        <taxon>Fungi</taxon>
        <taxon>Dikarya</taxon>
        <taxon>Ascomycota</taxon>
        <taxon>Pezizomycotina</taxon>
        <taxon>Leotiomycetes</taxon>
        <taxon>Leotiomycetes incertae sedis</taxon>
        <taxon>Scytalidium</taxon>
    </lineage>
</organism>
<accession>A0A3E2GS00</accession>
<dbReference type="PANTHER" id="PTHR36978:SF4">
    <property type="entry name" value="P-LOOP CONTAINING NUCLEOSIDE TRIPHOSPHATE HYDROLASE PROTEIN"/>
    <property type="match status" value="1"/>
</dbReference>
<dbReference type="PANTHER" id="PTHR36978">
    <property type="entry name" value="P-LOOP CONTAINING NUCLEOTIDE TRIPHOSPHATE HYDROLASE"/>
    <property type="match status" value="1"/>
</dbReference>
<dbReference type="Pfam" id="PF17784">
    <property type="entry name" value="Sulfotransfer_4"/>
    <property type="match status" value="1"/>
</dbReference>
<evidence type="ECO:0000313" key="1">
    <source>
        <dbReference type="EMBL" id="RFU23934.1"/>
    </source>
</evidence>
<evidence type="ECO:0008006" key="3">
    <source>
        <dbReference type="Google" id="ProtNLM"/>
    </source>
</evidence>
<comment type="caution">
    <text evidence="1">The sequence shown here is derived from an EMBL/GenBank/DDBJ whole genome shotgun (WGS) entry which is preliminary data.</text>
</comment>
<protein>
    <recommendedName>
        <fullName evidence="3">Sulfotransferase domain-containing protein</fullName>
    </recommendedName>
</protein>
<name>A0A3E2GS00_SCYLI</name>
<dbReference type="EMBL" id="NCSJ02000555">
    <property type="protein sequence ID" value="RFU23934.1"/>
    <property type="molecule type" value="Genomic_DNA"/>
</dbReference>
<dbReference type="OrthoDB" id="408152at2759"/>
<sequence>MAPLKIIGAGYGRTGTLSLCEALDYLGLPCHHMEKVIIDPDQDPSMFKRAFDEGFHPDWDLVFNKYDAAVDWPAAAFWEDLLHKYPDAKIILTVRDPEEWYKSVGMTIRDWPMDPQEKWPERMQNTRLMARSVVKQGVLKNYPDKEAMIKQFTDHIEYVKRTVPEKQLLVLSLGQGWLPLCKFLGLPVPQGVPYPHANRGVNFGSKMFEVRDIILSQPGEREKLDDLFRETQIKMKNT</sequence>
<dbReference type="SUPFAM" id="SSF52540">
    <property type="entry name" value="P-loop containing nucleoside triphosphate hydrolases"/>
    <property type="match status" value="1"/>
</dbReference>
<dbReference type="Proteomes" id="UP000258309">
    <property type="component" value="Unassembled WGS sequence"/>
</dbReference>
<proteinExistence type="predicted"/>
<dbReference type="Gene3D" id="3.40.50.300">
    <property type="entry name" value="P-loop containing nucleotide triphosphate hydrolases"/>
    <property type="match status" value="1"/>
</dbReference>
<dbReference type="STRING" id="5539.A0A3E2GS00"/>
<reference evidence="1 2" key="1">
    <citation type="submission" date="2018-05" db="EMBL/GenBank/DDBJ databases">
        <title>Draft genome sequence of Scytalidium lignicola DSM 105466, a ubiquitous saprotrophic fungus.</title>
        <authorList>
            <person name="Buettner E."/>
            <person name="Gebauer A.M."/>
            <person name="Hofrichter M."/>
            <person name="Liers C."/>
            <person name="Kellner H."/>
        </authorList>
    </citation>
    <scope>NUCLEOTIDE SEQUENCE [LARGE SCALE GENOMIC DNA]</scope>
    <source>
        <strain evidence="1 2">DSM 105466</strain>
    </source>
</reference>
<keyword evidence="2" id="KW-1185">Reference proteome</keyword>
<dbReference type="OMA" id="CNTIHEW"/>